<feature type="domain" description="Carbohydrate kinase FGGY C-terminal" evidence="5">
    <location>
        <begin position="256"/>
        <end position="441"/>
    </location>
</feature>
<feature type="domain" description="Carbohydrate kinase FGGY N-terminal" evidence="4">
    <location>
        <begin position="4"/>
        <end position="246"/>
    </location>
</feature>
<dbReference type="InterPro" id="IPR018484">
    <property type="entry name" value="FGGY_N"/>
</dbReference>
<dbReference type="InterPro" id="IPR000577">
    <property type="entry name" value="Carb_kinase_FGGY"/>
</dbReference>
<organism evidence="6 7">
    <name type="scientific">Thalassobacillus cyri</name>
    <dbReference type="NCBI Taxonomy" id="571932"/>
    <lineage>
        <taxon>Bacteria</taxon>
        <taxon>Bacillati</taxon>
        <taxon>Bacillota</taxon>
        <taxon>Bacilli</taxon>
        <taxon>Bacillales</taxon>
        <taxon>Bacillaceae</taxon>
        <taxon>Thalassobacillus</taxon>
    </lineage>
</organism>
<evidence type="ECO:0000256" key="3">
    <source>
        <dbReference type="ARBA" id="ARBA00022777"/>
    </source>
</evidence>
<protein>
    <submittedName>
        <fullName evidence="6">Gluconokinase</fullName>
    </submittedName>
</protein>
<dbReference type="InterPro" id="IPR043129">
    <property type="entry name" value="ATPase_NBD"/>
</dbReference>
<dbReference type="AlphaFoldDB" id="A0A1H4DTJ8"/>
<accession>A0A1H4DTJ8</accession>
<dbReference type="PANTHER" id="PTHR43095:SF2">
    <property type="entry name" value="GLUCONOKINASE"/>
    <property type="match status" value="1"/>
</dbReference>
<dbReference type="Gene3D" id="3.30.420.40">
    <property type="match status" value="2"/>
</dbReference>
<sequence>MKKYVIGLDIGTTSAKAVVFDYDGNAVSEAESGYRIVHPSPGYAEQDPAEIEHAAKEVIRTAMEQAKISVRQLTGVGLSAAMHSLICIDENGEALSPSIIWADTRSHEEAAYLKREHHEIYLRTGTPLHPMTPLSKLMWGHKHGKTEWQKARYFVSIKEYLIKRWFNEHVVDYSIAAATGMFDIHKHRWDNDALSLAGIKEAQLFTPVPPTYTMTGLKADIAAHTGLAAGTPFVIGGSDGPLANLGIGAINPGETAVTIGTSGAIRQFSRKPLLDDKQEVFSYSFTDDFWITGGPSNNGGTVLNWLKQLWDDGQLTFEEMVGLAGEVEAGAEKLLFLPYLNGERAPFWDAKARGSFIGLTPTHHKKHMIRAGMEGVIFSIYHIAFALERLGNHHTTLLASGGFVRSPLWVQILADVFGKPVHIPDCHQSSAWGAAWVALYSLQEVDSLEGIKHSIPMKKSYHPNQESHETYQQLFDIYKTLYHQLQTCYSDLHQLKC</sequence>
<dbReference type="STRING" id="571932.SAMN05421743_1081"/>
<dbReference type="OrthoDB" id="9805576at2"/>
<keyword evidence="7" id="KW-1185">Reference proteome</keyword>
<evidence type="ECO:0000313" key="6">
    <source>
        <dbReference type="EMBL" id="SEA76105.1"/>
    </source>
</evidence>
<dbReference type="RefSeq" id="WP_093044988.1">
    <property type="nucleotide sequence ID" value="NZ_FNQR01000008.1"/>
</dbReference>
<dbReference type="Pfam" id="PF02782">
    <property type="entry name" value="FGGY_C"/>
    <property type="match status" value="1"/>
</dbReference>
<dbReference type="GO" id="GO:0005975">
    <property type="term" value="P:carbohydrate metabolic process"/>
    <property type="evidence" value="ECO:0007669"/>
    <property type="project" value="InterPro"/>
</dbReference>
<gene>
    <name evidence="6" type="ORF">SAMN05421743_1081</name>
</gene>
<dbReference type="InterPro" id="IPR018485">
    <property type="entry name" value="FGGY_C"/>
</dbReference>
<keyword evidence="2" id="KW-0808">Transferase</keyword>
<dbReference type="PANTHER" id="PTHR43095">
    <property type="entry name" value="SUGAR KINASE"/>
    <property type="match status" value="1"/>
</dbReference>
<dbReference type="CDD" id="cd07770">
    <property type="entry name" value="ASKHA_NBD_FGGY_GntK"/>
    <property type="match status" value="1"/>
</dbReference>
<reference evidence="6 7" key="1">
    <citation type="submission" date="2016-10" db="EMBL/GenBank/DDBJ databases">
        <authorList>
            <person name="de Groot N.N."/>
        </authorList>
    </citation>
    <scope>NUCLEOTIDE SEQUENCE [LARGE SCALE GENOMIC DNA]</scope>
    <source>
        <strain evidence="6 7">CCM7597</strain>
    </source>
</reference>
<evidence type="ECO:0000313" key="7">
    <source>
        <dbReference type="Proteomes" id="UP000198584"/>
    </source>
</evidence>
<dbReference type="SUPFAM" id="SSF53067">
    <property type="entry name" value="Actin-like ATPase domain"/>
    <property type="match status" value="2"/>
</dbReference>
<dbReference type="Pfam" id="PF00370">
    <property type="entry name" value="FGGY_N"/>
    <property type="match status" value="1"/>
</dbReference>
<proteinExistence type="inferred from homology"/>
<evidence type="ECO:0000259" key="4">
    <source>
        <dbReference type="Pfam" id="PF00370"/>
    </source>
</evidence>
<dbReference type="InterPro" id="IPR050406">
    <property type="entry name" value="FGGY_Carb_Kinase"/>
</dbReference>
<dbReference type="PIRSF" id="PIRSF000538">
    <property type="entry name" value="GlpK"/>
    <property type="match status" value="1"/>
</dbReference>
<comment type="similarity">
    <text evidence="1">Belongs to the FGGY kinase family.</text>
</comment>
<keyword evidence="3 6" id="KW-0418">Kinase</keyword>
<name>A0A1H4DTJ8_9BACI</name>
<evidence type="ECO:0000256" key="1">
    <source>
        <dbReference type="ARBA" id="ARBA00009156"/>
    </source>
</evidence>
<dbReference type="Proteomes" id="UP000198584">
    <property type="component" value="Unassembled WGS sequence"/>
</dbReference>
<dbReference type="EMBL" id="FNQR01000008">
    <property type="protein sequence ID" value="SEA76105.1"/>
    <property type="molecule type" value="Genomic_DNA"/>
</dbReference>
<dbReference type="GO" id="GO:0016301">
    <property type="term" value="F:kinase activity"/>
    <property type="evidence" value="ECO:0007669"/>
    <property type="project" value="UniProtKB-KW"/>
</dbReference>
<evidence type="ECO:0000256" key="2">
    <source>
        <dbReference type="ARBA" id="ARBA00022679"/>
    </source>
</evidence>
<evidence type="ECO:0000259" key="5">
    <source>
        <dbReference type="Pfam" id="PF02782"/>
    </source>
</evidence>